<dbReference type="EMBL" id="QNUL01000014">
    <property type="protein sequence ID" value="REA59725.1"/>
    <property type="molecule type" value="Genomic_DNA"/>
</dbReference>
<gene>
    <name evidence="1" type="ORF">DSL64_17135</name>
</gene>
<dbReference type="RefSeq" id="WP_115832141.1">
    <property type="nucleotide sequence ID" value="NZ_QNUL01000014.1"/>
</dbReference>
<sequence length="222" mass="25992">MLQAKTLQFLKDLVANNNREWFQENRKRYDDAKADVEKLTAHLIREVHTFQDLGNLQVKDCIFRINRDIRFSKNKEPYKSNLAIAIGAGGRSSGKIDYYLHIQPNGHSFLGGGMWSPTTEQLARYRQEIDYNAQELKDIIEVKDFKAYFPEIQGESLKTAPKGFAKDHPELDLLKRKQMFFMHAYSDKEVISKDFAEEVMKGIRLLKPYCDYMNYILDHTEE</sequence>
<evidence type="ECO:0000313" key="1">
    <source>
        <dbReference type="EMBL" id="REA59725.1"/>
    </source>
</evidence>
<dbReference type="Proteomes" id="UP000256373">
    <property type="component" value="Unassembled WGS sequence"/>
</dbReference>
<organism evidence="1 2">
    <name type="scientific">Dyadobacter luteus</name>
    <dbReference type="NCBI Taxonomy" id="2259619"/>
    <lineage>
        <taxon>Bacteria</taxon>
        <taxon>Pseudomonadati</taxon>
        <taxon>Bacteroidota</taxon>
        <taxon>Cytophagia</taxon>
        <taxon>Cytophagales</taxon>
        <taxon>Spirosomataceae</taxon>
        <taxon>Dyadobacter</taxon>
    </lineage>
</organism>
<accession>A0A3D8Y8T2</accession>
<keyword evidence="2" id="KW-1185">Reference proteome</keyword>
<dbReference type="AlphaFoldDB" id="A0A3D8Y8T2"/>
<evidence type="ECO:0000313" key="2">
    <source>
        <dbReference type="Proteomes" id="UP000256373"/>
    </source>
</evidence>
<dbReference type="PIRSF" id="PIRSF028451">
    <property type="entry name" value="UCP028451"/>
    <property type="match status" value="1"/>
</dbReference>
<dbReference type="InterPro" id="IPR012808">
    <property type="entry name" value="CHP02453"/>
</dbReference>
<dbReference type="NCBIfam" id="TIGR02453">
    <property type="entry name" value="TIGR02453 family protein"/>
    <property type="match status" value="1"/>
</dbReference>
<reference evidence="1 2" key="1">
    <citation type="submission" date="2018-07" db="EMBL/GenBank/DDBJ databases">
        <title>Dyadobacter roseus sp. nov., isolated from rose rhizosphere soil.</title>
        <authorList>
            <person name="Chen L."/>
        </authorList>
    </citation>
    <scope>NUCLEOTIDE SEQUENCE [LARGE SCALE GENOMIC DNA]</scope>
    <source>
        <strain evidence="1 2">RS19</strain>
    </source>
</reference>
<dbReference type="OrthoDB" id="9794241at2"/>
<dbReference type="Pfam" id="PF09365">
    <property type="entry name" value="DUF2461"/>
    <property type="match status" value="1"/>
</dbReference>
<dbReference type="PANTHER" id="PTHR36452:SF1">
    <property type="entry name" value="DUF2461 DOMAIN-CONTAINING PROTEIN"/>
    <property type="match status" value="1"/>
</dbReference>
<comment type="caution">
    <text evidence="1">The sequence shown here is derived from an EMBL/GenBank/DDBJ whole genome shotgun (WGS) entry which is preliminary data.</text>
</comment>
<dbReference type="PANTHER" id="PTHR36452">
    <property type="entry name" value="CHROMOSOME 12, WHOLE GENOME SHOTGUN SEQUENCE"/>
    <property type="match status" value="1"/>
</dbReference>
<dbReference type="InterPro" id="IPR015996">
    <property type="entry name" value="UCP028451"/>
</dbReference>
<proteinExistence type="predicted"/>
<name>A0A3D8Y8T2_9BACT</name>
<protein>
    <submittedName>
        <fullName evidence="1">DUF2461 domain-containing protein</fullName>
    </submittedName>
</protein>